<accession>B0DJR1</accession>
<evidence type="ECO:0000313" key="1">
    <source>
        <dbReference type="EMBL" id="EDR05254.1"/>
    </source>
</evidence>
<proteinExistence type="predicted"/>
<dbReference type="KEGG" id="lbc:LACBIDRAFT_329954"/>
<gene>
    <name evidence="1" type="ORF">LACBIDRAFT_329954</name>
</gene>
<name>B0DJR1_LACBS</name>
<dbReference type="OrthoDB" id="2982815at2759"/>
<dbReference type="GeneID" id="6079739"/>
<dbReference type="AlphaFoldDB" id="B0DJR1"/>
<reference evidence="1 2" key="1">
    <citation type="journal article" date="2008" name="Nature">
        <title>The genome of Laccaria bicolor provides insights into mycorrhizal symbiosis.</title>
        <authorList>
            <person name="Martin F."/>
            <person name="Aerts A."/>
            <person name="Ahren D."/>
            <person name="Brun A."/>
            <person name="Danchin E.G.J."/>
            <person name="Duchaussoy F."/>
            <person name="Gibon J."/>
            <person name="Kohler A."/>
            <person name="Lindquist E."/>
            <person name="Pereda V."/>
            <person name="Salamov A."/>
            <person name="Shapiro H.J."/>
            <person name="Wuyts J."/>
            <person name="Blaudez D."/>
            <person name="Buee M."/>
            <person name="Brokstein P."/>
            <person name="Canbaeck B."/>
            <person name="Cohen D."/>
            <person name="Courty P.E."/>
            <person name="Coutinho P.M."/>
            <person name="Delaruelle C."/>
            <person name="Detter J.C."/>
            <person name="Deveau A."/>
            <person name="DiFazio S."/>
            <person name="Duplessis S."/>
            <person name="Fraissinet-Tachet L."/>
            <person name="Lucic E."/>
            <person name="Frey-Klett P."/>
            <person name="Fourrey C."/>
            <person name="Feussner I."/>
            <person name="Gay G."/>
            <person name="Grimwood J."/>
            <person name="Hoegger P.J."/>
            <person name="Jain P."/>
            <person name="Kilaru S."/>
            <person name="Labbe J."/>
            <person name="Lin Y.C."/>
            <person name="Legue V."/>
            <person name="Le Tacon F."/>
            <person name="Marmeisse R."/>
            <person name="Melayah D."/>
            <person name="Montanini B."/>
            <person name="Muratet M."/>
            <person name="Nehls U."/>
            <person name="Niculita-Hirzel H."/>
            <person name="Oudot-Le Secq M.P."/>
            <person name="Peter M."/>
            <person name="Quesneville H."/>
            <person name="Rajashekar B."/>
            <person name="Reich M."/>
            <person name="Rouhier N."/>
            <person name="Schmutz J."/>
            <person name="Yin T."/>
            <person name="Chalot M."/>
            <person name="Henrissat B."/>
            <person name="Kuees U."/>
            <person name="Lucas S."/>
            <person name="Van de Peer Y."/>
            <person name="Podila G.K."/>
            <person name="Polle A."/>
            <person name="Pukkila P.J."/>
            <person name="Richardson P.M."/>
            <person name="Rouze P."/>
            <person name="Sanders I.R."/>
            <person name="Stajich J.E."/>
            <person name="Tunlid A."/>
            <person name="Tuskan G."/>
            <person name="Grigoriev I.V."/>
        </authorList>
    </citation>
    <scope>NUCLEOTIDE SEQUENCE [LARGE SCALE GENOMIC DNA]</scope>
    <source>
        <strain evidence="2">S238N-H82 / ATCC MYA-4686</strain>
    </source>
</reference>
<dbReference type="Proteomes" id="UP000001194">
    <property type="component" value="Unassembled WGS sequence"/>
</dbReference>
<sequence length="176" mass="19601">MRSTICWTSQVDELDGGILQPYNLCSAMAPGDTIILQTIMGGDQRVFHQMEIPSNELRAVWNMTGSDQCLALCTVDPKKPKLKQFNPVSFTMVMNDTTIYRDFFACGPPVMLQAFVVPPSKYYEQQPIDTSTLLQPLFIDAGTSKPAPINVGKLTKPITAFRLYSDMSGKIVLEKE</sequence>
<keyword evidence="2" id="KW-1185">Reference proteome</keyword>
<evidence type="ECO:0000313" key="2">
    <source>
        <dbReference type="Proteomes" id="UP000001194"/>
    </source>
</evidence>
<protein>
    <submittedName>
        <fullName evidence="1">Predicted protein</fullName>
    </submittedName>
</protein>
<dbReference type="HOGENOM" id="CLU_1525413_0_0_1"/>
<dbReference type="RefSeq" id="XP_001884219.1">
    <property type="nucleotide sequence ID" value="XM_001884184.1"/>
</dbReference>
<organism evidence="2">
    <name type="scientific">Laccaria bicolor (strain S238N-H82 / ATCC MYA-4686)</name>
    <name type="common">Bicoloured deceiver</name>
    <name type="synonym">Laccaria laccata var. bicolor</name>
    <dbReference type="NCBI Taxonomy" id="486041"/>
    <lineage>
        <taxon>Eukaryota</taxon>
        <taxon>Fungi</taxon>
        <taxon>Dikarya</taxon>
        <taxon>Basidiomycota</taxon>
        <taxon>Agaricomycotina</taxon>
        <taxon>Agaricomycetes</taxon>
        <taxon>Agaricomycetidae</taxon>
        <taxon>Agaricales</taxon>
        <taxon>Agaricineae</taxon>
        <taxon>Hydnangiaceae</taxon>
        <taxon>Laccaria</taxon>
    </lineage>
</organism>
<dbReference type="InParanoid" id="B0DJR1"/>
<dbReference type="EMBL" id="DS547114">
    <property type="protein sequence ID" value="EDR05254.1"/>
    <property type="molecule type" value="Genomic_DNA"/>
</dbReference>